<dbReference type="Proteomes" id="UP000535937">
    <property type="component" value="Unassembled WGS sequence"/>
</dbReference>
<dbReference type="AlphaFoldDB" id="A0A7W4WB07"/>
<evidence type="ECO:0000313" key="3">
    <source>
        <dbReference type="Proteomes" id="UP000535937"/>
    </source>
</evidence>
<reference evidence="2 3" key="1">
    <citation type="submission" date="2020-08" db="EMBL/GenBank/DDBJ databases">
        <title>Genomic Encyclopedia of Type Strains, Phase III (KMG-III): the genomes of soil and plant-associated and newly described type strains.</title>
        <authorList>
            <person name="Whitman W."/>
        </authorList>
    </citation>
    <scope>NUCLEOTIDE SEQUENCE [LARGE SCALE GENOMIC DNA]</scope>
    <source>
        <strain evidence="2 3">CECT 8799</strain>
    </source>
</reference>
<evidence type="ECO:0000313" key="2">
    <source>
        <dbReference type="EMBL" id="MBB3060383.1"/>
    </source>
</evidence>
<keyword evidence="3" id="KW-1185">Reference proteome</keyword>
<organism evidence="2 3">
    <name type="scientific">Microbulbifer rhizosphaerae</name>
    <dbReference type="NCBI Taxonomy" id="1562603"/>
    <lineage>
        <taxon>Bacteria</taxon>
        <taxon>Pseudomonadati</taxon>
        <taxon>Pseudomonadota</taxon>
        <taxon>Gammaproteobacteria</taxon>
        <taxon>Cellvibrionales</taxon>
        <taxon>Microbulbiferaceae</taxon>
        <taxon>Microbulbifer</taxon>
    </lineage>
</organism>
<feature type="signal peptide" evidence="1">
    <location>
        <begin position="1"/>
        <end position="18"/>
    </location>
</feature>
<proteinExistence type="predicted"/>
<dbReference type="EMBL" id="JACHWZ010000004">
    <property type="protein sequence ID" value="MBB3060383.1"/>
    <property type="molecule type" value="Genomic_DNA"/>
</dbReference>
<protein>
    <submittedName>
        <fullName evidence="2">Uncharacterized protein</fullName>
    </submittedName>
</protein>
<sequence length="139" mass="15417">MRSLLFIAWLLLAGTAGADSLADQMQRCAGMQNDSERLACYDALGSGLEQRAEQSFGREQQQIAEEAPDSINATIAEIRDAAYGKLQITLTNGQVWRQNDSTRVNWKSGDIVIVERALFGSFFMKQADGGRSMRVKRVK</sequence>
<keyword evidence="1" id="KW-0732">Signal</keyword>
<feature type="chain" id="PRO_5031171315" evidence="1">
    <location>
        <begin position="19"/>
        <end position="139"/>
    </location>
</feature>
<accession>A0A7W4WB07</accession>
<comment type="caution">
    <text evidence="2">The sequence shown here is derived from an EMBL/GenBank/DDBJ whole genome shotgun (WGS) entry which is preliminary data.</text>
</comment>
<gene>
    <name evidence="2" type="ORF">FHS09_001198</name>
</gene>
<evidence type="ECO:0000256" key="1">
    <source>
        <dbReference type="SAM" id="SignalP"/>
    </source>
</evidence>
<dbReference type="RefSeq" id="WP_183457710.1">
    <property type="nucleotide sequence ID" value="NZ_JACHWZ010000004.1"/>
</dbReference>
<name>A0A7W4WB07_9GAMM</name>